<dbReference type="EMBL" id="NPEU01000140">
    <property type="protein sequence ID" value="RAI38157.1"/>
    <property type="molecule type" value="Genomic_DNA"/>
</dbReference>
<gene>
    <name evidence="1" type="ORF">CH338_13645</name>
</gene>
<evidence type="ECO:0008006" key="3">
    <source>
        <dbReference type="Google" id="ProtNLM"/>
    </source>
</evidence>
<dbReference type="InterPro" id="IPR058040">
    <property type="entry name" value="BW3TFN"/>
</dbReference>
<dbReference type="OrthoDB" id="8212120at2"/>
<reference evidence="1 2" key="1">
    <citation type="submission" date="2017-07" db="EMBL/GenBank/DDBJ databases">
        <title>Draft Genome Sequences of Select Purple Nonsulfur Bacteria.</title>
        <authorList>
            <person name="Lasarre B."/>
            <person name="Mckinlay J.B."/>
        </authorList>
    </citation>
    <scope>NUCLEOTIDE SEQUENCE [LARGE SCALE GENOMIC DNA]</scope>
    <source>
        <strain evidence="1 2">DSM 11907</strain>
    </source>
</reference>
<dbReference type="Proteomes" id="UP000248863">
    <property type="component" value="Unassembled WGS sequence"/>
</dbReference>
<keyword evidence="2" id="KW-1185">Reference proteome</keyword>
<evidence type="ECO:0000313" key="1">
    <source>
        <dbReference type="EMBL" id="RAI38157.1"/>
    </source>
</evidence>
<dbReference type="Pfam" id="PF25691">
    <property type="entry name" value="BW3TFN"/>
    <property type="match status" value="2"/>
</dbReference>
<name>A0A327KI71_9BRAD</name>
<organism evidence="1 2">
    <name type="scientific">Rhodoplanes elegans</name>
    <dbReference type="NCBI Taxonomy" id="29408"/>
    <lineage>
        <taxon>Bacteria</taxon>
        <taxon>Pseudomonadati</taxon>
        <taxon>Pseudomonadota</taxon>
        <taxon>Alphaproteobacteria</taxon>
        <taxon>Hyphomicrobiales</taxon>
        <taxon>Nitrobacteraceae</taxon>
        <taxon>Rhodoplanes</taxon>
    </lineage>
</organism>
<proteinExistence type="predicted"/>
<comment type="caution">
    <text evidence="1">The sequence shown here is derived from an EMBL/GenBank/DDBJ whole genome shotgun (WGS) entry which is preliminary data.</text>
</comment>
<dbReference type="AlphaFoldDB" id="A0A327KI71"/>
<protein>
    <recommendedName>
        <fullName evidence="3">DUF4815 domain-containing protein</fullName>
    </recommendedName>
</protein>
<sequence length="232" mass="24777">MAMLVNRGRAGLAAALKDRAIHIAWGRGMAWWGSTAIVQRTFGGTPQRITLDHAPITSVVVRDQAGSQVYAAGDDYTYDLQSGIVSRVNSGQIPAGATVQVEAVYGTPSVTADDTALVDEVGRRVASSVEFVVPDPDGSIVTPGGQRWTASTEATRYLFVSVLFDFLEAADEIIREVGLFVDTVRGAGVPVGRAYLVPADVATPGYLMMIDRPPALQRSPSDRKGYSYVMVI</sequence>
<accession>A0A327KI71</accession>
<evidence type="ECO:0000313" key="2">
    <source>
        <dbReference type="Proteomes" id="UP000248863"/>
    </source>
</evidence>
<dbReference type="RefSeq" id="WP_111357716.1">
    <property type="nucleotide sequence ID" value="NZ_NHSK01000202.1"/>
</dbReference>